<dbReference type="EMBL" id="CP041677">
    <property type="protein sequence ID" value="QDR73584.1"/>
    <property type="molecule type" value="Genomic_DNA"/>
</dbReference>
<proteinExistence type="predicted"/>
<geneLocation type="plasmid" evidence="3 4">
    <name>unnamed</name>
</geneLocation>
<reference evidence="3 4" key="1">
    <citation type="submission" date="2019-07" db="EMBL/GenBank/DDBJ databases">
        <title>Gastrointestinal microbiota of Peromyscus leucopus, the white-footed mouse.</title>
        <authorList>
            <person name="Milovic A."/>
            <person name="Bassam K."/>
            <person name="Barbour A.G."/>
        </authorList>
    </citation>
    <scope>NUCLEOTIDE SEQUENCE [LARGE SCALE GENOMIC DNA]</scope>
    <source>
        <strain evidence="3 4">LL7</strain>
        <plasmid evidence="3 4">unnamed</plasmid>
    </source>
</reference>
<accession>A0A517D8D0</accession>
<feature type="transmembrane region" description="Helical" evidence="2">
    <location>
        <begin position="65"/>
        <end position="85"/>
    </location>
</feature>
<gene>
    <name evidence="3" type="ORF">FOD75_10825</name>
</gene>
<keyword evidence="2" id="KW-1133">Transmembrane helix</keyword>
<keyword evidence="3" id="KW-0614">Plasmid</keyword>
<organism evidence="3 4">
    <name type="scientific">Limosilactobacillus reuteri</name>
    <name type="common">Lactobacillus reuteri</name>
    <dbReference type="NCBI Taxonomy" id="1598"/>
    <lineage>
        <taxon>Bacteria</taxon>
        <taxon>Bacillati</taxon>
        <taxon>Bacillota</taxon>
        <taxon>Bacilli</taxon>
        <taxon>Lactobacillales</taxon>
        <taxon>Lactobacillaceae</taxon>
        <taxon>Limosilactobacillus</taxon>
    </lineage>
</organism>
<feature type="compositionally biased region" description="Low complexity" evidence="1">
    <location>
        <begin position="48"/>
        <end position="57"/>
    </location>
</feature>
<feature type="compositionally biased region" description="Low complexity" evidence="1">
    <location>
        <begin position="292"/>
        <end position="367"/>
    </location>
</feature>
<feature type="region of interest" description="Disordered" evidence="1">
    <location>
        <begin position="269"/>
        <end position="383"/>
    </location>
</feature>
<protein>
    <submittedName>
        <fullName evidence="3">Uncharacterized protein</fullName>
    </submittedName>
</protein>
<evidence type="ECO:0000256" key="1">
    <source>
        <dbReference type="SAM" id="MobiDB-lite"/>
    </source>
</evidence>
<keyword evidence="2" id="KW-0812">Transmembrane</keyword>
<name>A0A517D8D0_LIMRT</name>
<evidence type="ECO:0000256" key="2">
    <source>
        <dbReference type="SAM" id="Phobius"/>
    </source>
</evidence>
<dbReference type="Proteomes" id="UP000316394">
    <property type="component" value="Plasmid unnamed"/>
</dbReference>
<sequence>MAELPRCYPKDFDIELTPDPKPANSKSKDKAPKSRMALRAQEKEQAKQAKQSKNSNKGPKYDWKLYRNWMIIFLIIAVIASFFVYNHMQSSSANEASAARIVKRDFNSKKSNITSSATQSDMDKLKKNASKIKNSDKANYYSQLAKAGTAALSNQDKYQNLKNDAGRYKTSVTVAKVKSLQSQLKSGNLQERLPDFYSTTNQKYQKLIKPVTKVQSLHAKVNKLYNKKGKLKSSVSVDKVNKLMDKVGKYMDSYQLSYKDFKKLQKAQKTAQKNKEAESASESTSNVDKVESGSSSDSGKLTSPSNSQNTTNSSNTGQSSYYGSGSTGTTSHYSGGGHSSSTISASTSTSTSQNHQSSTNSNNQITGEPGITGSTDGVWFRQY</sequence>
<feature type="region of interest" description="Disordered" evidence="1">
    <location>
        <begin position="1"/>
        <end position="57"/>
    </location>
</feature>
<dbReference type="AlphaFoldDB" id="A0A517D8D0"/>
<keyword evidence="2" id="KW-0472">Membrane</keyword>
<evidence type="ECO:0000313" key="4">
    <source>
        <dbReference type="Proteomes" id="UP000316394"/>
    </source>
</evidence>
<dbReference type="RefSeq" id="WP_144227865.1">
    <property type="nucleotide sequence ID" value="NZ_CP041677.1"/>
</dbReference>
<evidence type="ECO:0000313" key="3">
    <source>
        <dbReference type="EMBL" id="QDR73584.1"/>
    </source>
</evidence>